<name>A0ABT4L869_9SPHI</name>
<evidence type="ECO:0000256" key="1">
    <source>
        <dbReference type="SAM" id="Phobius"/>
    </source>
</evidence>
<proteinExistence type="predicted"/>
<keyword evidence="3" id="KW-1185">Reference proteome</keyword>
<organism evidence="2 3">
    <name type="scientific">Pedobacter punctiformis</name>
    <dbReference type="NCBI Taxonomy" id="3004097"/>
    <lineage>
        <taxon>Bacteria</taxon>
        <taxon>Pseudomonadati</taxon>
        <taxon>Bacteroidota</taxon>
        <taxon>Sphingobacteriia</taxon>
        <taxon>Sphingobacteriales</taxon>
        <taxon>Sphingobacteriaceae</taxon>
        <taxon>Pedobacter</taxon>
    </lineage>
</organism>
<evidence type="ECO:0000313" key="2">
    <source>
        <dbReference type="EMBL" id="MCZ4244126.1"/>
    </source>
</evidence>
<feature type="transmembrane region" description="Helical" evidence="1">
    <location>
        <begin position="7"/>
        <end position="26"/>
    </location>
</feature>
<feature type="transmembrane region" description="Helical" evidence="1">
    <location>
        <begin position="38"/>
        <end position="71"/>
    </location>
</feature>
<dbReference type="Proteomes" id="UP001144347">
    <property type="component" value="Unassembled WGS sequence"/>
</dbReference>
<gene>
    <name evidence="2" type="ORF">O0955_08915</name>
</gene>
<keyword evidence="1" id="KW-0812">Transmembrane</keyword>
<keyword evidence="1" id="KW-0472">Membrane</keyword>
<accession>A0ABT4L869</accession>
<sequence length="88" mass="9658">MKLDFTKIFPALIVLGIFLYFANMVYNFDNLSGRQFALAIIVAGTMVSIFGKVAGAIITALLGIAGFIFVLRDKGDNNKEKTIPTKRL</sequence>
<keyword evidence="1" id="KW-1133">Transmembrane helix</keyword>
<dbReference type="RefSeq" id="WP_269427191.1">
    <property type="nucleotide sequence ID" value="NZ_JAPWGM010000002.1"/>
</dbReference>
<evidence type="ECO:0000313" key="3">
    <source>
        <dbReference type="Proteomes" id="UP001144347"/>
    </source>
</evidence>
<dbReference type="EMBL" id="JAPWGM010000002">
    <property type="protein sequence ID" value="MCZ4244126.1"/>
    <property type="molecule type" value="Genomic_DNA"/>
</dbReference>
<comment type="caution">
    <text evidence="2">The sequence shown here is derived from an EMBL/GenBank/DDBJ whole genome shotgun (WGS) entry which is preliminary data.</text>
</comment>
<protein>
    <submittedName>
        <fullName evidence="2">Uncharacterized protein</fullName>
    </submittedName>
</protein>
<reference evidence="2" key="1">
    <citation type="submission" date="2022-12" db="EMBL/GenBank/DDBJ databases">
        <title>Genome sequence of HCMS5-2.</title>
        <authorList>
            <person name="Woo H."/>
        </authorList>
    </citation>
    <scope>NUCLEOTIDE SEQUENCE</scope>
    <source>
        <strain evidence="2">HCMS5-2</strain>
    </source>
</reference>